<dbReference type="Proteomes" id="UP000483765">
    <property type="component" value="Unassembled WGS sequence"/>
</dbReference>
<evidence type="ECO:0000313" key="2">
    <source>
        <dbReference type="Proteomes" id="UP000483765"/>
    </source>
</evidence>
<organism evidence="1 2">
    <name type="scientific">Streptococcus suis</name>
    <dbReference type="NCBI Taxonomy" id="1307"/>
    <lineage>
        <taxon>Bacteria</taxon>
        <taxon>Bacillati</taxon>
        <taxon>Bacillota</taxon>
        <taxon>Bacilli</taxon>
        <taxon>Lactobacillales</taxon>
        <taxon>Streptococcaceae</taxon>
        <taxon>Streptococcus</taxon>
    </lineage>
</organism>
<comment type="caution">
    <text evidence="1">The sequence shown here is derived from an EMBL/GenBank/DDBJ whole genome shotgun (WGS) entry which is preliminary data.</text>
</comment>
<dbReference type="RefSeq" id="WP_160864540.1">
    <property type="nucleotide sequence ID" value="NZ_WNXH01000018.1"/>
</dbReference>
<accession>A0A6L8MZM4</accession>
<proteinExistence type="predicted"/>
<name>A0A6L8MZM4_STRSU</name>
<sequence>MQHLVRNIHKNYTQLNNHSAQNSELSLQAKGLLFVLMSNKDTWKPYIDELSKRSKNGRDAHRTAYDELKDAGYIRIYQKSLGRRKGVQNFPLVSDIPITDSYWEYWKEKVDDELSTSESSE</sequence>
<protein>
    <submittedName>
        <fullName evidence="1">Transcriptional regulator</fullName>
    </submittedName>
</protein>
<gene>
    <name evidence="1" type="ORF">GLP18_09640</name>
</gene>
<dbReference type="EMBL" id="WNXH01000018">
    <property type="protein sequence ID" value="MYN70463.1"/>
    <property type="molecule type" value="Genomic_DNA"/>
</dbReference>
<reference evidence="1 2" key="1">
    <citation type="submission" date="2019-11" db="EMBL/GenBank/DDBJ databases">
        <title>Divergent Streptococcus suis from cattle.</title>
        <authorList>
            <person name="Williamson C."/>
        </authorList>
    </citation>
    <scope>NUCLEOTIDE SEQUENCE [LARGE SCALE GENOMIC DNA]</scope>
    <source>
        <strain evidence="1 2">10-36905</strain>
    </source>
</reference>
<dbReference type="AlphaFoldDB" id="A0A6L8MZM4"/>
<evidence type="ECO:0000313" key="1">
    <source>
        <dbReference type="EMBL" id="MYN70463.1"/>
    </source>
</evidence>